<dbReference type="RefSeq" id="WP_221442176.1">
    <property type="nucleotide sequence ID" value="NZ_JACHJO010000001.1"/>
</dbReference>
<dbReference type="Proteomes" id="UP000536604">
    <property type="component" value="Unassembled WGS sequence"/>
</dbReference>
<protein>
    <recommendedName>
        <fullName evidence="2">Histidine kinase/HSP90-like ATPase domain-containing protein</fullName>
    </recommendedName>
</protein>
<dbReference type="GO" id="GO:0004674">
    <property type="term" value="F:protein serine/threonine kinase activity"/>
    <property type="evidence" value="ECO:0007669"/>
    <property type="project" value="UniProtKB-KW"/>
</dbReference>
<dbReference type="CDD" id="cd16936">
    <property type="entry name" value="HATPase_RsbW-like"/>
    <property type="match status" value="1"/>
</dbReference>
<keyword evidence="1" id="KW-0808">Transferase</keyword>
<dbReference type="AlphaFoldDB" id="A0A841IJH7"/>
<dbReference type="InterPro" id="IPR003594">
    <property type="entry name" value="HATPase_dom"/>
</dbReference>
<dbReference type="PANTHER" id="PTHR35526:SF3">
    <property type="entry name" value="ANTI-SIGMA-F FACTOR RSBW"/>
    <property type="match status" value="1"/>
</dbReference>
<keyword evidence="1" id="KW-0723">Serine/threonine-protein kinase</keyword>
<comment type="caution">
    <text evidence="3">The sequence shown here is derived from an EMBL/GenBank/DDBJ whole genome shotgun (WGS) entry which is preliminary data.</text>
</comment>
<evidence type="ECO:0000313" key="3">
    <source>
        <dbReference type="EMBL" id="MBB6118084.1"/>
    </source>
</evidence>
<dbReference type="Pfam" id="PF13581">
    <property type="entry name" value="HATPase_c_2"/>
    <property type="match status" value="1"/>
</dbReference>
<proteinExistence type="predicted"/>
<gene>
    <name evidence="3" type="ORF">FHS13_000012</name>
</gene>
<dbReference type="PANTHER" id="PTHR35526">
    <property type="entry name" value="ANTI-SIGMA-F FACTOR RSBW-RELATED"/>
    <property type="match status" value="1"/>
</dbReference>
<feature type="domain" description="Histidine kinase/HSP90-like ATPase" evidence="2">
    <location>
        <begin position="34"/>
        <end position="124"/>
    </location>
</feature>
<keyword evidence="1" id="KW-0418">Kinase</keyword>
<dbReference type="InterPro" id="IPR050267">
    <property type="entry name" value="Anti-sigma-factor_SerPK"/>
</dbReference>
<reference evidence="3 4" key="1">
    <citation type="submission" date="2020-08" db="EMBL/GenBank/DDBJ databases">
        <title>Genomic Encyclopedia of Type Strains, Phase III (KMG-III): the genomes of soil and plant-associated and newly described type strains.</title>
        <authorList>
            <person name="Whitman W."/>
        </authorList>
    </citation>
    <scope>NUCLEOTIDE SEQUENCE [LARGE SCALE GENOMIC DNA]</scope>
    <source>
        <strain evidence="3 4">CECT 8712</strain>
    </source>
</reference>
<evidence type="ECO:0000313" key="4">
    <source>
        <dbReference type="Proteomes" id="UP000536604"/>
    </source>
</evidence>
<name>A0A841IJH7_9ACTN</name>
<dbReference type="SUPFAM" id="SSF55874">
    <property type="entry name" value="ATPase domain of HSP90 chaperone/DNA topoisomerase II/histidine kinase"/>
    <property type="match status" value="1"/>
</dbReference>
<dbReference type="InterPro" id="IPR036890">
    <property type="entry name" value="HATPase_C_sf"/>
</dbReference>
<keyword evidence="4" id="KW-1185">Reference proteome</keyword>
<organism evidence="3 4">
    <name type="scientific">Nocardiopsis algeriensis</name>
    <dbReference type="NCBI Taxonomy" id="1478215"/>
    <lineage>
        <taxon>Bacteria</taxon>
        <taxon>Bacillati</taxon>
        <taxon>Actinomycetota</taxon>
        <taxon>Actinomycetes</taxon>
        <taxon>Streptosporangiales</taxon>
        <taxon>Nocardiopsidaceae</taxon>
        <taxon>Nocardiopsis</taxon>
    </lineage>
</organism>
<accession>A0A841IJH7</accession>
<evidence type="ECO:0000256" key="1">
    <source>
        <dbReference type="ARBA" id="ARBA00022527"/>
    </source>
</evidence>
<sequence length="158" mass="16958">MTTGEGAARLPRRVATGEDGVRMVSWGSAPQQVASARQWCLNGTRLGRGRAYPLLAVASELHTNALRHTASGSIFGRVRMRLARDGHRFRIAVTDEGTLGVFPRPVPEVGEGFGLRLVSGLAESWGWLGEPGFPITVWAVVDLGPRSVFAVPAQRKSG</sequence>
<evidence type="ECO:0000259" key="2">
    <source>
        <dbReference type="Pfam" id="PF13581"/>
    </source>
</evidence>
<dbReference type="EMBL" id="JACHJO010000001">
    <property type="protein sequence ID" value="MBB6118084.1"/>
    <property type="molecule type" value="Genomic_DNA"/>
</dbReference>
<dbReference type="Gene3D" id="3.30.565.10">
    <property type="entry name" value="Histidine kinase-like ATPase, C-terminal domain"/>
    <property type="match status" value="1"/>
</dbReference>